<protein>
    <submittedName>
        <fullName evidence="1">Uncharacterized protein</fullName>
    </submittedName>
</protein>
<proteinExistence type="predicted"/>
<accession>A0ACC3TJP7</accession>
<organism evidence="1 2">
    <name type="scientific">Lipomyces orientalis</name>
    <dbReference type="NCBI Taxonomy" id="1233043"/>
    <lineage>
        <taxon>Eukaryota</taxon>
        <taxon>Fungi</taxon>
        <taxon>Dikarya</taxon>
        <taxon>Ascomycota</taxon>
        <taxon>Saccharomycotina</taxon>
        <taxon>Lipomycetes</taxon>
        <taxon>Lipomycetales</taxon>
        <taxon>Lipomycetaceae</taxon>
        <taxon>Lipomyces</taxon>
    </lineage>
</organism>
<comment type="caution">
    <text evidence="1">The sequence shown here is derived from an EMBL/GenBank/DDBJ whole genome shotgun (WGS) entry which is preliminary data.</text>
</comment>
<keyword evidence="2" id="KW-1185">Reference proteome</keyword>
<evidence type="ECO:0000313" key="2">
    <source>
        <dbReference type="Proteomes" id="UP001489719"/>
    </source>
</evidence>
<name>A0ACC3TJP7_9ASCO</name>
<sequence length="328" mass="36295">MATTKITKGSLPIKVTSACLLGDIFSSTTHCLRDNGFNGRIGDVTLLSYGDTMFRDSSYTDNFCGMTSDSVAIATSNPLQVIDVLLDSGGWPQQFCPLNPAWNEDKSVDAMGITNIIETGPGRGIVYFLKNHRPGGVNNLVGAGVATVTMHGNRPSCTRLAEYWWDGKTEPHYGDICAVHFGNHIYAYGHGPTSAEFVYVCRVLTSRATDLSAYEYWNGSSWQKERMYNVSEKEKIFWQIQSGQIIWSPYYDCLMFVYSNNFMDNQILAVTAGSPTGPWSSPVTLHKVPTGKTYSATPHPNYDWTGKTLVCTYTKYPNALQAVKITFA</sequence>
<evidence type="ECO:0000313" key="1">
    <source>
        <dbReference type="EMBL" id="KAK9321403.1"/>
    </source>
</evidence>
<dbReference type="Proteomes" id="UP001489719">
    <property type="component" value="Unassembled WGS sequence"/>
</dbReference>
<gene>
    <name evidence="1" type="ORF">V1517DRAFT_173936</name>
</gene>
<dbReference type="EMBL" id="MU970099">
    <property type="protein sequence ID" value="KAK9321403.1"/>
    <property type="molecule type" value="Genomic_DNA"/>
</dbReference>
<reference evidence="2" key="1">
    <citation type="journal article" date="2024" name="Front. Bioeng. Biotechnol.">
        <title>Genome-scale model development and genomic sequencing of the oleaginous clade Lipomyces.</title>
        <authorList>
            <person name="Czajka J.J."/>
            <person name="Han Y."/>
            <person name="Kim J."/>
            <person name="Mondo S.J."/>
            <person name="Hofstad B.A."/>
            <person name="Robles A."/>
            <person name="Haridas S."/>
            <person name="Riley R."/>
            <person name="LaButti K."/>
            <person name="Pangilinan J."/>
            <person name="Andreopoulos W."/>
            <person name="Lipzen A."/>
            <person name="Yan J."/>
            <person name="Wang M."/>
            <person name="Ng V."/>
            <person name="Grigoriev I.V."/>
            <person name="Spatafora J.W."/>
            <person name="Magnuson J.K."/>
            <person name="Baker S.E."/>
            <person name="Pomraning K.R."/>
        </authorList>
    </citation>
    <scope>NUCLEOTIDE SEQUENCE [LARGE SCALE GENOMIC DNA]</scope>
    <source>
        <strain evidence="2">CBS 10300</strain>
    </source>
</reference>